<dbReference type="InterPro" id="IPR039702">
    <property type="entry name" value="FPS1-like"/>
</dbReference>
<feature type="region of interest" description="Disordered" evidence="12">
    <location>
        <begin position="95"/>
        <end position="114"/>
    </location>
</feature>
<keyword evidence="4" id="KW-0479">Metal-binding</keyword>
<comment type="cofactor">
    <cofactor evidence="1">
        <name>Mg(2+)</name>
        <dbReference type="ChEBI" id="CHEBI:18420"/>
    </cofactor>
</comment>
<dbReference type="GO" id="GO:0045337">
    <property type="term" value="P:farnesyl diphosphate biosynthetic process"/>
    <property type="evidence" value="ECO:0007669"/>
    <property type="project" value="TreeGrafter"/>
</dbReference>
<feature type="compositionally biased region" description="Low complexity" evidence="12">
    <location>
        <begin position="508"/>
        <end position="521"/>
    </location>
</feature>
<evidence type="ECO:0000256" key="4">
    <source>
        <dbReference type="ARBA" id="ARBA00022723"/>
    </source>
</evidence>
<feature type="region of interest" description="Disordered" evidence="12">
    <location>
        <begin position="67"/>
        <end position="87"/>
    </location>
</feature>
<feature type="compositionally biased region" description="Low complexity" evidence="12">
    <location>
        <begin position="120"/>
        <end position="129"/>
    </location>
</feature>
<evidence type="ECO:0000256" key="1">
    <source>
        <dbReference type="ARBA" id="ARBA00001946"/>
    </source>
</evidence>
<dbReference type="EMBL" id="ADBJ01000004">
    <property type="protein sequence ID" value="EFA85849.1"/>
    <property type="molecule type" value="Genomic_DNA"/>
</dbReference>
<keyword evidence="3" id="KW-0808">Transferase</keyword>
<evidence type="ECO:0000256" key="2">
    <source>
        <dbReference type="ARBA" id="ARBA00006706"/>
    </source>
</evidence>
<evidence type="ECO:0000313" key="13">
    <source>
        <dbReference type="EMBL" id="EFA85849.1"/>
    </source>
</evidence>
<evidence type="ECO:0000256" key="10">
    <source>
        <dbReference type="PROSITE-ProRule" id="PRU00221"/>
    </source>
</evidence>
<reference evidence="13 14" key="1">
    <citation type="journal article" date="2011" name="Genome Res.">
        <title>Phylogeny-wide analysis of social amoeba genomes highlights ancient origins for complex intercellular communication.</title>
        <authorList>
            <person name="Heidel A.J."/>
            <person name="Lawal H.M."/>
            <person name="Felder M."/>
            <person name="Schilde C."/>
            <person name="Helps N.R."/>
            <person name="Tunggal B."/>
            <person name="Rivero F."/>
            <person name="John U."/>
            <person name="Schleicher M."/>
            <person name="Eichinger L."/>
            <person name="Platzer M."/>
            <person name="Noegel A.A."/>
            <person name="Schaap P."/>
            <person name="Gloeckner G."/>
        </authorList>
    </citation>
    <scope>NUCLEOTIDE SEQUENCE [LARGE SCALE GENOMIC DNA]</scope>
    <source>
        <strain evidence="14">ATCC 26659 / Pp 5 / PN500</strain>
    </source>
</reference>
<dbReference type="SUPFAM" id="SSF50998">
    <property type="entry name" value="Quinoprotein alcohol dehydrogenase-like"/>
    <property type="match status" value="1"/>
</dbReference>
<feature type="compositionally biased region" description="Low complexity" evidence="12">
    <location>
        <begin position="900"/>
        <end position="911"/>
    </location>
</feature>
<dbReference type="Gene3D" id="2.130.10.10">
    <property type="entry name" value="YVTN repeat-like/Quinoprotein amine dehydrogenase"/>
    <property type="match status" value="2"/>
</dbReference>
<name>D3AY22_HETP5</name>
<dbReference type="PANTHER" id="PTHR11525:SF0">
    <property type="entry name" value="FARNESYL PYROPHOSPHATE SYNTHASE"/>
    <property type="match status" value="1"/>
</dbReference>
<evidence type="ECO:0000256" key="9">
    <source>
        <dbReference type="ARBA" id="ARBA00032873"/>
    </source>
</evidence>
<dbReference type="Pfam" id="PF00400">
    <property type="entry name" value="WD40"/>
    <property type="match status" value="2"/>
</dbReference>
<feature type="compositionally biased region" description="Polar residues" evidence="12">
    <location>
        <begin position="976"/>
        <end position="985"/>
    </location>
</feature>
<dbReference type="InterPro" id="IPR001680">
    <property type="entry name" value="WD40_rpt"/>
</dbReference>
<dbReference type="PROSITE" id="PS00444">
    <property type="entry name" value="POLYPRENYL_SYNTHASE_2"/>
    <property type="match status" value="1"/>
</dbReference>
<protein>
    <recommendedName>
        <fullName evidence="9">(2E,6E)-farnesyl diphosphate synthase</fullName>
    </recommendedName>
    <alternativeName>
        <fullName evidence="8">Dimethylallyltranstransferase</fullName>
    </alternativeName>
    <alternativeName>
        <fullName evidence="7">Geranyltranstransferase</fullName>
    </alternativeName>
</protein>
<dbReference type="InterPro" id="IPR008949">
    <property type="entry name" value="Isoprenoid_synthase_dom_sf"/>
</dbReference>
<dbReference type="GO" id="GO:0005737">
    <property type="term" value="C:cytoplasm"/>
    <property type="evidence" value="ECO:0007669"/>
    <property type="project" value="TreeGrafter"/>
</dbReference>
<feature type="repeat" description="WD" evidence="10">
    <location>
        <begin position="679"/>
        <end position="718"/>
    </location>
</feature>
<dbReference type="CDD" id="cd00685">
    <property type="entry name" value="Trans_IPPS_HT"/>
    <property type="match status" value="1"/>
</dbReference>
<dbReference type="Pfam" id="PF00348">
    <property type="entry name" value="polyprenyl_synt"/>
    <property type="match status" value="1"/>
</dbReference>
<dbReference type="GO" id="GO:0004161">
    <property type="term" value="F:dimethylallyltranstransferase activity"/>
    <property type="evidence" value="ECO:0007669"/>
    <property type="project" value="TreeGrafter"/>
</dbReference>
<dbReference type="PANTHER" id="PTHR11525">
    <property type="entry name" value="FARNESYL-PYROPHOSPHATE SYNTHETASE"/>
    <property type="match status" value="1"/>
</dbReference>
<dbReference type="PROSITE" id="PS00723">
    <property type="entry name" value="POLYPRENYL_SYNTHASE_1"/>
    <property type="match status" value="1"/>
</dbReference>
<dbReference type="InterPro" id="IPR033749">
    <property type="entry name" value="Polyprenyl_synt_CS"/>
</dbReference>
<evidence type="ECO:0000256" key="8">
    <source>
        <dbReference type="ARBA" id="ARBA00032448"/>
    </source>
</evidence>
<proteinExistence type="inferred from homology"/>
<feature type="coiled-coil region" evidence="11">
    <location>
        <begin position="374"/>
        <end position="408"/>
    </location>
</feature>
<dbReference type="GO" id="GO:0004337">
    <property type="term" value="F:(2E,6E)-farnesyl diphosphate synthase activity"/>
    <property type="evidence" value="ECO:0007669"/>
    <property type="project" value="TreeGrafter"/>
</dbReference>
<feature type="region of interest" description="Disordered" evidence="12">
    <location>
        <begin position="120"/>
        <end position="143"/>
    </location>
</feature>
<dbReference type="Gene3D" id="1.10.600.10">
    <property type="entry name" value="Farnesyl Diphosphate Synthase"/>
    <property type="match status" value="1"/>
</dbReference>
<keyword evidence="6" id="KW-0414">Isoprene biosynthesis</keyword>
<keyword evidence="10" id="KW-0853">WD repeat</keyword>
<organism evidence="13 14">
    <name type="scientific">Heterostelium pallidum (strain ATCC 26659 / Pp 5 / PN500)</name>
    <name type="common">Cellular slime mold</name>
    <name type="synonym">Polysphondylium pallidum</name>
    <dbReference type="NCBI Taxonomy" id="670386"/>
    <lineage>
        <taxon>Eukaryota</taxon>
        <taxon>Amoebozoa</taxon>
        <taxon>Evosea</taxon>
        <taxon>Eumycetozoa</taxon>
        <taxon>Dictyostelia</taxon>
        <taxon>Acytosteliales</taxon>
        <taxon>Acytosteliaceae</taxon>
        <taxon>Heterostelium</taxon>
    </lineage>
</organism>
<dbReference type="InterPro" id="IPR000092">
    <property type="entry name" value="Polyprenyl_synt"/>
</dbReference>
<dbReference type="SFLD" id="SFLDS00005">
    <property type="entry name" value="Isoprenoid_Synthase_Type_I"/>
    <property type="match status" value="1"/>
</dbReference>
<dbReference type="SMART" id="SM00320">
    <property type="entry name" value="WD40"/>
    <property type="match status" value="6"/>
</dbReference>
<comment type="similarity">
    <text evidence="2">Belongs to the FPP/GGPP synthase family.</text>
</comment>
<dbReference type="Proteomes" id="UP000001396">
    <property type="component" value="Unassembled WGS sequence"/>
</dbReference>
<sequence length="1488" mass="165735">MEIETNFMVSSPRGLISPRGPITSSLSPLRTMPSPPLKSTTKNYNQSDQIANTTTIMLATTSSPSFNSNSIEQCEQAGNSNERSNNYNKLETPIINNANSKSENNNKTTISPTISHCDLSSDLSSCSDLSENDDESDSDSCHMTTEEELAYSKKSLAQAKSTISSLIEQISDYQTMVEEEKEREKEQFQLQLEEMMEELDELKKEKNNLAKTNIKNLETLMHEIDQIEETNIGLRETIETEKKRYQSAVDTIQQLKEELANSMSGEMPNLGSTLSIPRNVSSQVMLEFKVDDGVVSKVKLVQAKVKDDSNPKEGIGLSLSSSGIPTSVIDMEEERNELLKKLLFEKENHGKTLTALREEKLKSESNKTSVDELVKKIKELIKLHSSTLKELDEERELSQQRADQINDLRLQISRPTTTTQKLQRTHSQFITMKRTPPMNGSRSNSICSTATEIPQLSPSSSISNGSSKDAAKKLTQLISSLPCPAPPDSMKQTTPPSNSSDRVSPVTASNISSLTSGISTTTPPPATTTPLSNSMDENLLSKDIMFRENTTLRCESSAELRALRRSAASFDLNASSKRMVKVNSLLGHNENMISWLNNDPTPAPIQCMAEVGKHVWVGCSDGSIRVMDKDMHTTVATRPGHSPHGVYTLVVVGKTVWSSSRDSKIKVWSAKSGKLLKELDGHSSHVTSLLLVGQNIWSISADMAIRVWSISSYRCIKKIETKSYLVSMAKFNNQIWIGTESSILRWDSTTFEQIDTLQGHKKMVHCMIPVDNYIWSCSSDNLVCLWDPNTGKLVKRLTDHKSRVFYLLRVNNHVWSCAWDRTIKIHHVETLELVKEIEPVHRDALSCLTLIKKANTLTSQIWSGSWDHTIIIWKTSDPTPNSAALNSFNTFSGAHTTLDSQASSSSSGVSSNPTPVPSRKSSSSSNNLTNSSSSNNNNNNNNSSSASNQPSNNTKSEKSTKRGSVRLSMFFGNRDVNATTSTPNLTSGSAIPTPSSSSTSHLPIVVPTPIVSTQPPITSPKMSTSPRSGIFSLLSPRSQSVATLEKLASPPSRAFSLSDFEKPSGALIPHDLIKVNQNHSVMCNICQTKITSAWGKKQVNMSSPIQRLSVINKHLTENNNMSELEINNVGANGEADKKKEDFQNFLDILPILTKEILKDLPSMDIPAQQQQWISRLIDSSVAGGKMNRGLTVVHSLQLLVEGRQLTRSEVFQANVLGWCVEWLQAFFLVADDIMDQSITRRGQPCWYRTRNMLSSEPNATVGSIAINDAFILESCIYILVKKYFRNESYYADLLDLFHETSYQTELGQLLDLTTQPNRGDFSMYSLDTYRRIVKYKTAYYSFYLPVALAMLMAGITSKPAFDTAKDILLPMGEYFQVQDDYLDCYGDPKVIGKIGRDIEENKCTWLVCQAVLNANPEQIVHLKKVYGREAPADVAAVKKIYAEIGIERIFKKYEDESHQMLVEKIKNVKIMPQEVFYKLLSKIYKRNV</sequence>
<feature type="compositionally biased region" description="Polar residues" evidence="12">
    <location>
        <begin position="415"/>
        <end position="430"/>
    </location>
</feature>
<dbReference type="STRING" id="670386.D3AY22"/>
<evidence type="ECO:0000256" key="5">
    <source>
        <dbReference type="ARBA" id="ARBA00022842"/>
    </source>
</evidence>
<evidence type="ECO:0000256" key="12">
    <source>
        <dbReference type="SAM" id="MobiDB-lite"/>
    </source>
</evidence>
<evidence type="ECO:0000256" key="3">
    <source>
        <dbReference type="ARBA" id="ARBA00022679"/>
    </source>
</evidence>
<feature type="region of interest" description="Disordered" evidence="12">
    <location>
        <begin position="415"/>
        <end position="446"/>
    </location>
</feature>
<keyword evidence="11" id="KW-0175">Coiled coil</keyword>
<dbReference type="SUPFAM" id="SSF48576">
    <property type="entry name" value="Terpenoid synthases"/>
    <property type="match status" value="1"/>
</dbReference>
<evidence type="ECO:0000313" key="14">
    <source>
        <dbReference type="Proteomes" id="UP000001396"/>
    </source>
</evidence>
<dbReference type="PROSITE" id="PS50082">
    <property type="entry name" value="WD_REPEATS_2"/>
    <property type="match status" value="1"/>
</dbReference>
<feature type="region of interest" description="Disordered" evidence="12">
    <location>
        <begin position="899"/>
        <end position="1001"/>
    </location>
</feature>
<feature type="region of interest" description="Disordered" evidence="12">
    <location>
        <begin position="479"/>
        <end position="534"/>
    </location>
</feature>
<dbReference type="GO" id="GO:0046872">
    <property type="term" value="F:metal ion binding"/>
    <property type="evidence" value="ECO:0007669"/>
    <property type="project" value="UniProtKB-KW"/>
</dbReference>
<dbReference type="InterPro" id="IPR011047">
    <property type="entry name" value="Quinoprotein_ADH-like_sf"/>
</dbReference>
<dbReference type="GeneID" id="31356611"/>
<evidence type="ECO:0000256" key="7">
    <source>
        <dbReference type="ARBA" id="ARBA00032380"/>
    </source>
</evidence>
<comment type="caution">
    <text evidence="13">The sequence shown here is derived from an EMBL/GenBank/DDBJ whole genome shotgun (WGS) entry which is preliminary data.</text>
</comment>
<evidence type="ECO:0000256" key="6">
    <source>
        <dbReference type="ARBA" id="ARBA00023229"/>
    </source>
</evidence>
<dbReference type="RefSeq" id="XP_020437955.1">
    <property type="nucleotide sequence ID" value="XM_020572097.1"/>
</dbReference>
<gene>
    <name evidence="13" type="ORF">PPL_01081</name>
</gene>
<accession>D3AY22</accession>
<dbReference type="InterPro" id="IPR015943">
    <property type="entry name" value="WD40/YVTN_repeat-like_dom_sf"/>
</dbReference>
<dbReference type="FunFam" id="1.10.600.10:FF:000008">
    <property type="entry name" value="Farnesyl pyrophosphate synthase"/>
    <property type="match status" value="1"/>
</dbReference>
<feature type="coiled-coil region" evidence="11">
    <location>
        <begin position="163"/>
        <end position="258"/>
    </location>
</feature>
<feature type="compositionally biased region" description="Polar residues" evidence="12">
    <location>
        <begin position="490"/>
        <end position="502"/>
    </location>
</feature>
<keyword evidence="5" id="KW-0460">Magnesium</keyword>
<feature type="compositionally biased region" description="Low complexity" evidence="12">
    <location>
        <begin position="921"/>
        <end position="953"/>
    </location>
</feature>
<dbReference type="CDD" id="cd00200">
    <property type="entry name" value="WD40"/>
    <property type="match status" value="1"/>
</dbReference>
<evidence type="ECO:0000256" key="11">
    <source>
        <dbReference type="SAM" id="Coils"/>
    </source>
</evidence>
<dbReference type="SFLD" id="SFLDG01017">
    <property type="entry name" value="Polyprenyl_Transferase_Like"/>
    <property type="match status" value="1"/>
</dbReference>
<dbReference type="InParanoid" id="D3AY22"/>
<feature type="region of interest" description="Disordered" evidence="12">
    <location>
        <begin position="1"/>
        <end position="43"/>
    </location>
</feature>
<feature type="compositionally biased region" description="Low complexity" evidence="12">
    <location>
        <begin position="986"/>
        <end position="1001"/>
    </location>
</feature>
<keyword evidence="14" id="KW-1185">Reference proteome</keyword>